<evidence type="ECO:0000313" key="2">
    <source>
        <dbReference type="Proteomes" id="UP000008963"/>
    </source>
</evidence>
<name>E1WYD2_HALMS</name>
<accession>E1WYD2</accession>
<organism evidence="1 2">
    <name type="scientific">Halobacteriovorax marinus (strain ATCC BAA-682 / DSM 15412 / SJ)</name>
    <name type="common">Bacteriovorax marinus</name>
    <dbReference type="NCBI Taxonomy" id="862908"/>
    <lineage>
        <taxon>Bacteria</taxon>
        <taxon>Pseudomonadati</taxon>
        <taxon>Bdellovibrionota</taxon>
        <taxon>Bacteriovoracia</taxon>
        <taxon>Bacteriovoracales</taxon>
        <taxon>Halobacteriovoraceae</taxon>
        <taxon>Halobacteriovorax</taxon>
    </lineage>
</organism>
<proteinExistence type="predicted"/>
<evidence type="ECO:0000313" key="1">
    <source>
        <dbReference type="EMBL" id="CBW25980.1"/>
    </source>
</evidence>
<dbReference type="Proteomes" id="UP000008963">
    <property type="component" value="Chromosome"/>
</dbReference>
<dbReference type="KEGG" id="bmx:BMS_1099"/>
<protein>
    <submittedName>
        <fullName evidence="1">Uncharacterized protein</fullName>
    </submittedName>
</protein>
<keyword evidence="2" id="KW-1185">Reference proteome</keyword>
<dbReference type="HOGENOM" id="CLU_656840_0_0_7"/>
<dbReference type="EMBL" id="FQ312005">
    <property type="protein sequence ID" value="CBW25980.1"/>
    <property type="molecule type" value="Genomic_DNA"/>
</dbReference>
<gene>
    <name evidence="1" type="ordered locus">BMS_1099</name>
</gene>
<dbReference type="AlphaFoldDB" id="E1WYD2"/>
<sequence>MSKSKCKPEQTTYHWVPSERGVGGKCFEVDLETKGSKYASISSASNCVTENVSYVWEQTSQMSGECYQIDGNLKKKTSKNLCSKNKVDHYWVARENGWGGKCYAVDSVNGPAGYIESVKAQNCRPEQVFYKLNMKKEGTQGYCYEVALDGGERAYSRRVSREECFTNRSPEYMWQRDESGVGGECLEVRKSVNARVSSRRVDFKNCIDFKTEYSFRRSSKVEGVCLLVDSLTQGEKFSVGVVKRNCREQVKDLQTTLMQGPDGSPICVESDVQTGGNKYVSRVANKFCEDVQKKPTWILDESGWSGKCVERRVLGSIERDKLINKELCRPKSTKAVWHNFSKLKGRCFDVDSKQGPSGFVKETSLKHCAPKRYKYIFYRHKEEAAGNCYLVDRETSGEKFNKVVGLKKCRENLYKVPD</sequence>
<dbReference type="PATRIC" id="fig|862908.3.peg.1047"/>
<reference evidence="2" key="1">
    <citation type="journal article" date="2013" name="ISME J.">
        <title>A small predatory core genome in the divergent marine Bacteriovorax marinus SJ and the terrestrial Bdellovibrio bacteriovorus.</title>
        <authorList>
            <person name="Crossman L.C."/>
            <person name="Chen H."/>
            <person name="Cerdeno-Tarraga A.M."/>
            <person name="Brooks K."/>
            <person name="Quail M.A."/>
            <person name="Pineiro S.A."/>
            <person name="Hobley L."/>
            <person name="Sockett R.E."/>
            <person name="Bentley S.D."/>
            <person name="Parkhill J."/>
            <person name="Williams H.N."/>
            <person name="Stine O.C."/>
        </authorList>
    </citation>
    <scope>NUCLEOTIDE SEQUENCE [LARGE SCALE GENOMIC DNA]</scope>
    <source>
        <strain evidence="2">ATCC BAA-682 / DSM 15412 / SJ</strain>
    </source>
</reference>